<protein>
    <submittedName>
        <fullName evidence="1">Uncharacterized protein</fullName>
    </submittedName>
</protein>
<proteinExistence type="predicted"/>
<sequence length="490" mass="52926">MNNENTTVWPLDTGNWDSSSGGFQLVSTQLGYAVSQQLPAADLARFMLMRKASTDGSLFPPEFNYSPIDGTPLAAPARPAAETGWIPPFGARSVAMARNSEVLGLRKSQRTLALANPASYHADSDADATLPVPPPGEYQFISGQFGTPAEVLLALDPAKGSLFVWLPESAHWQAIEGNSTSLLAESHIPRASWRCELASGFHSTLLLGTDAGLARLVVDLPALRYQVSYSGNGAAIGAPVTFNQQVWLPLQQADGSLHCAQIAADGQPGASIKVANAPARLDAGSTPVAYGRMAVWLYAQGQLHVQQQADGSVSAQFIAWPAQLTPEFSFGCPYQDTAGTLWQLCFDQQAGHYLYLELGKLQPQQQPALSPRFCSGSINYRFASKLKNNPWEEPEHGDDGAASENVIPLLEVGDKGVVGLKLGNTQSLTALLENTDRMRLQLVWDDDATETAFHTGVVAQPWNMRLFAYHGKLWAYHPQLARIDGWNLAS</sequence>
<accession>A0ABW9VR06</accession>
<reference evidence="1 2" key="1">
    <citation type="submission" date="2019-12" db="EMBL/GenBank/DDBJ databases">
        <title>Novel species isolated from a subtropical stream in China.</title>
        <authorList>
            <person name="Lu H."/>
        </authorList>
    </citation>
    <scope>NUCLEOTIDE SEQUENCE [LARGE SCALE GENOMIC DNA]</scope>
    <source>
        <strain evidence="1 2">CY13W</strain>
    </source>
</reference>
<comment type="caution">
    <text evidence="1">The sequence shown here is derived from an EMBL/GenBank/DDBJ whole genome shotgun (WGS) entry which is preliminary data.</text>
</comment>
<dbReference type="EMBL" id="WWCM01000011">
    <property type="protein sequence ID" value="MYM40838.1"/>
    <property type="molecule type" value="Genomic_DNA"/>
</dbReference>
<dbReference type="RefSeq" id="WP_161040176.1">
    <property type="nucleotide sequence ID" value="NZ_WWCM01000011.1"/>
</dbReference>
<evidence type="ECO:0000313" key="2">
    <source>
        <dbReference type="Proteomes" id="UP000478090"/>
    </source>
</evidence>
<dbReference type="Proteomes" id="UP000478090">
    <property type="component" value="Unassembled WGS sequence"/>
</dbReference>
<organism evidence="1 2">
    <name type="scientific">Duganella qianjiadongensis</name>
    <dbReference type="NCBI Taxonomy" id="2692176"/>
    <lineage>
        <taxon>Bacteria</taxon>
        <taxon>Pseudomonadati</taxon>
        <taxon>Pseudomonadota</taxon>
        <taxon>Betaproteobacteria</taxon>
        <taxon>Burkholderiales</taxon>
        <taxon>Oxalobacteraceae</taxon>
        <taxon>Telluria group</taxon>
        <taxon>Duganella</taxon>
    </lineage>
</organism>
<name>A0ABW9VR06_9BURK</name>
<evidence type="ECO:0000313" key="1">
    <source>
        <dbReference type="EMBL" id="MYM40838.1"/>
    </source>
</evidence>
<keyword evidence="2" id="KW-1185">Reference proteome</keyword>
<gene>
    <name evidence="1" type="ORF">GTP27_16035</name>
</gene>